<evidence type="ECO:0000256" key="11">
    <source>
        <dbReference type="ARBA" id="ARBA00022838"/>
    </source>
</evidence>
<comment type="subcellular location">
    <subcellularLocation>
        <location evidence="3">Chromosome</location>
        <location evidence="3">Centromere</location>
        <location evidence="3">Kinetochore</location>
    </subcellularLocation>
    <subcellularLocation>
        <location evidence="2">Cytoplasm</location>
        <location evidence="2">Cytoskeleton</location>
        <location evidence="2">Spindle</location>
    </subcellularLocation>
    <subcellularLocation>
        <location evidence="1">Nucleus</location>
    </subcellularLocation>
</comment>
<evidence type="ECO:0000256" key="4">
    <source>
        <dbReference type="ARBA" id="ARBA00006277"/>
    </source>
</evidence>
<dbReference type="AlphaFoldDB" id="A0A0C3KX59"/>
<evidence type="ECO:0000313" key="19">
    <source>
        <dbReference type="Proteomes" id="UP000054217"/>
    </source>
</evidence>
<dbReference type="GO" id="GO:0008608">
    <property type="term" value="P:attachment of spindle microtubules to kinetochore"/>
    <property type="evidence" value="ECO:0007669"/>
    <property type="project" value="InterPro"/>
</dbReference>
<evidence type="ECO:0000256" key="7">
    <source>
        <dbReference type="ARBA" id="ARBA00022618"/>
    </source>
</evidence>
<evidence type="ECO:0000256" key="10">
    <source>
        <dbReference type="ARBA" id="ARBA00022829"/>
    </source>
</evidence>
<dbReference type="GO" id="GO:0051301">
    <property type="term" value="P:cell division"/>
    <property type="evidence" value="ECO:0007669"/>
    <property type="project" value="UniProtKB-KW"/>
</dbReference>
<dbReference type="GO" id="GO:0051010">
    <property type="term" value="F:microtubule plus-end binding"/>
    <property type="evidence" value="ECO:0007669"/>
    <property type="project" value="TreeGrafter"/>
</dbReference>
<reference evidence="19" key="2">
    <citation type="submission" date="2015-01" db="EMBL/GenBank/DDBJ databases">
        <title>Evolutionary Origins and Diversification of the Mycorrhizal Mutualists.</title>
        <authorList>
            <consortium name="DOE Joint Genome Institute"/>
            <consortium name="Mycorrhizal Genomics Consortium"/>
            <person name="Kohler A."/>
            <person name="Kuo A."/>
            <person name="Nagy L.G."/>
            <person name="Floudas D."/>
            <person name="Copeland A."/>
            <person name="Barry K.W."/>
            <person name="Cichocki N."/>
            <person name="Veneault-Fourrey C."/>
            <person name="LaButti K."/>
            <person name="Lindquist E.A."/>
            <person name="Lipzen A."/>
            <person name="Lundell T."/>
            <person name="Morin E."/>
            <person name="Murat C."/>
            <person name="Riley R."/>
            <person name="Ohm R."/>
            <person name="Sun H."/>
            <person name="Tunlid A."/>
            <person name="Henrissat B."/>
            <person name="Grigoriev I.V."/>
            <person name="Hibbett D.S."/>
            <person name="Martin F."/>
        </authorList>
    </citation>
    <scope>NUCLEOTIDE SEQUENCE [LARGE SCALE GENOMIC DNA]</scope>
    <source>
        <strain evidence="19">Marx 270</strain>
    </source>
</reference>
<accession>A0A0C3KX59</accession>
<evidence type="ECO:0000256" key="12">
    <source>
        <dbReference type="ARBA" id="ARBA00023212"/>
    </source>
</evidence>
<evidence type="ECO:0000256" key="1">
    <source>
        <dbReference type="ARBA" id="ARBA00004123"/>
    </source>
</evidence>
<keyword evidence="12" id="KW-0206">Cytoskeleton</keyword>
<evidence type="ECO:0000256" key="3">
    <source>
        <dbReference type="ARBA" id="ARBA00004629"/>
    </source>
</evidence>
<evidence type="ECO:0000313" key="18">
    <source>
        <dbReference type="EMBL" id="KIO14127.1"/>
    </source>
</evidence>
<keyword evidence="7" id="KW-0132">Cell division</keyword>
<organism evidence="18 19">
    <name type="scientific">Pisolithus tinctorius Marx 270</name>
    <dbReference type="NCBI Taxonomy" id="870435"/>
    <lineage>
        <taxon>Eukaryota</taxon>
        <taxon>Fungi</taxon>
        <taxon>Dikarya</taxon>
        <taxon>Basidiomycota</taxon>
        <taxon>Agaricomycotina</taxon>
        <taxon>Agaricomycetes</taxon>
        <taxon>Agaricomycetidae</taxon>
        <taxon>Boletales</taxon>
        <taxon>Sclerodermatineae</taxon>
        <taxon>Pisolithaceae</taxon>
        <taxon>Pisolithus</taxon>
    </lineage>
</organism>
<dbReference type="FunCoup" id="A0A0C3KX59">
    <property type="interactions" value="1"/>
</dbReference>
<keyword evidence="19" id="KW-1185">Reference proteome</keyword>
<keyword evidence="5" id="KW-0158">Chromosome</keyword>
<gene>
    <name evidence="18" type="ORF">M404DRAFT_992378</name>
</gene>
<dbReference type="InParanoid" id="A0A0C3KX59"/>
<keyword evidence="8" id="KW-0493">Microtubule</keyword>
<dbReference type="GO" id="GO:0005874">
    <property type="term" value="C:microtubule"/>
    <property type="evidence" value="ECO:0007669"/>
    <property type="project" value="UniProtKB-KW"/>
</dbReference>
<evidence type="ECO:0000256" key="15">
    <source>
        <dbReference type="ARBA" id="ARBA00023328"/>
    </source>
</evidence>
<dbReference type="Proteomes" id="UP000054217">
    <property type="component" value="Unassembled WGS sequence"/>
</dbReference>
<keyword evidence="9" id="KW-0498">Mitosis</keyword>
<dbReference type="EMBL" id="KN831945">
    <property type="protein sequence ID" value="KIO14127.1"/>
    <property type="molecule type" value="Genomic_DNA"/>
</dbReference>
<evidence type="ECO:0000256" key="6">
    <source>
        <dbReference type="ARBA" id="ARBA00022490"/>
    </source>
</evidence>
<proteinExistence type="inferred from homology"/>
<dbReference type="InterPro" id="IPR013965">
    <property type="entry name" value="DASH_Dad3"/>
</dbReference>
<dbReference type="GO" id="GO:0072686">
    <property type="term" value="C:mitotic spindle"/>
    <property type="evidence" value="ECO:0007669"/>
    <property type="project" value="InterPro"/>
</dbReference>
<evidence type="ECO:0000256" key="2">
    <source>
        <dbReference type="ARBA" id="ARBA00004186"/>
    </source>
</evidence>
<keyword evidence="13" id="KW-0539">Nucleus</keyword>
<evidence type="ECO:0000256" key="9">
    <source>
        <dbReference type="ARBA" id="ARBA00022776"/>
    </source>
</evidence>
<sequence length="99" mass="11106">MSTNHADIFNVNPYEAQAGLSALESEVLWEYAKLAQHVRLLTAKTKELSEQPDQNLVARLRVLERKMGLVSILFKASVWGVINEQSAIGISEQYADETM</sequence>
<keyword evidence="11" id="KW-0995">Kinetochore</keyword>
<evidence type="ECO:0000256" key="13">
    <source>
        <dbReference type="ARBA" id="ARBA00023242"/>
    </source>
</evidence>
<dbReference type="OrthoDB" id="2443965at2759"/>
<keyword evidence="15" id="KW-0137">Centromere</keyword>
<evidence type="ECO:0000256" key="8">
    <source>
        <dbReference type="ARBA" id="ARBA00022701"/>
    </source>
</evidence>
<dbReference type="Pfam" id="PF08656">
    <property type="entry name" value="DASH_Dad3"/>
    <property type="match status" value="1"/>
</dbReference>
<dbReference type="GO" id="GO:0042729">
    <property type="term" value="C:DASH complex"/>
    <property type="evidence" value="ECO:0007669"/>
    <property type="project" value="InterPro"/>
</dbReference>
<evidence type="ECO:0000256" key="5">
    <source>
        <dbReference type="ARBA" id="ARBA00022454"/>
    </source>
</evidence>
<dbReference type="STRING" id="870435.A0A0C3KX59"/>
<comment type="similarity">
    <text evidence="4">Belongs to the DASH complex DAD3 family.</text>
</comment>
<evidence type="ECO:0000256" key="14">
    <source>
        <dbReference type="ARBA" id="ARBA00023306"/>
    </source>
</evidence>
<evidence type="ECO:0000256" key="16">
    <source>
        <dbReference type="ARBA" id="ARBA00044179"/>
    </source>
</evidence>
<dbReference type="HOGENOM" id="CLU_118180_3_0_1"/>
<keyword evidence="14" id="KW-0131">Cell cycle</keyword>
<name>A0A0C3KX59_PISTI</name>
<keyword evidence="6" id="KW-0963">Cytoplasm</keyword>
<dbReference type="PANTHER" id="PTHR28017:SF1">
    <property type="entry name" value="DASH COMPLEX SUBUNIT DAD3"/>
    <property type="match status" value="1"/>
</dbReference>
<protein>
    <recommendedName>
        <fullName evidence="16">DASH complex subunit DAD3</fullName>
    </recommendedName>
    <alternativeName>
        <fullName evidence="17">Outer kinetochore protein DAD3</fullName>
    </alternativeName>
</protein>
<reference evidence="18 19" key="1">
    <citation type="submission" date="2014-04" db="EMBL/GenBank/DDBJ databases">
        <authorList>
            <consortium name="DOE Joint Genome Institute"/>
            <person name="Kuo A."/>
            <person name="Kohler A."/>
            <person name="Costa M.D."/>
            <person name="Nagy L.G."/>
            <person name="Floudas D."/>
            <person name="Copeland A."/>
            <person name="Barry K.W."/>
            <person name="Cichocki N."/>
            <person name="Veneault-Fourrey C."/>
            <person name="LaButti K."/>
            <person name="Lindquist E.A."/>
            <person name="Lipzen A."/>
            <person name="Lundell T."/>
            <person name="Morin E."/>
            <person name="Murat C."/>
            <person name="Sun H."/>
            <person name="Tunlid A."/>
            <person name="Henrissat B."/>
            <person name="Grigoriev I.V."/>
            <person name="Hibbett D.S."/>
            <person name="Martin F."/>
            <person name="Nordberg H.P."/>
            <person name="Cantor M.N."/>
            <person name="Hua S.X."/>
        </authorList>
    </citation>
    <scope>NUCLEOTIDE SEQUENCE [LARGE SCALE GENOMIC DNA]</scope>
    <source>
        <strain evidence="18 19">Marx 270</strain>
    </source>
</reference>
<keyword evidence="10" id="KW-0159">Chromosome partition</keyword>
<evidence type="ECO:0000256" key="17">
    <source>
        <dbReference type="ARBA" id="ARBA00044305"/>
    </source>
</evidence>
<dbReference type="PANTHER" id="PTHR28017">
    <property type="entry name" value="DASH COMPLEX SUBUNIT DAD3"/>
    <property type="match status" value="1"/>
</dbReference>